<dbReference type="Pfam" id="PF09948">
    <property type="entry name" value="PpoB2"/>
    <property type="match status" value="1"/>
</dbReference>
<keyword evidence="1" id="KW-1133">Transmembrane helix</keyword>
<accession>A0A5A5TJX7</accession>
<dbReference type="InterPro" id="IPR018688">
    <property type="entry name" value="PpoB2-like"/>
</dbReference>
<evidence type="ECO:0008006" key="4">
    <source>
        <dbReference type="Google" id="ProtNLM"/>
    </source>
</evidence>
<dbReference type="AlphaFoldDB" id="A0A5A5TJX7"/>
<gene>
    <name evidence="2" type="ORF">KDI_54950</name>
</gene>
<proteinExistence type="predicted"/>
<feature type="transmembrane region" description="Helical" evidence="1">
    <location>
        <begin position="90"/>
        <end position="113"/>
    </location>
</feature>
<name>A0A5A5TJX7_9CHLR</name>
<evidence type="ECO:0000313" key="3">
    <source>
        <dbReference type="Proteomes" id="UP000322530"/>
    </source>
</evidence>
<keyword evidence="1" id="KW-0472">Membrane</keyword>
<sequence length="118" mass="12790">MLAGLYQFTPLKRICRATCCTPLDFIHGRWHDGYTGTFRMGLEHGIYCLGSNWLLCVLLFSLGIMNIVAMAGLTVVIFAEKMFPRGERIAQGVGLALILSGILVMVVSAALLLNGTGV</sequence>
<keyword evidence="3" id="KW-1185">Reference proteome</keyword>
<reference evidence="2 3" key="1">
    <citation type="submission" date="2019-01" db="EMBL/GenBank/DDBJ databases">
        <title>Draft genome sequence of Dictyobacter sp. Uno17.</title>
        <authorList>
            <person name="Wang C.M."/>
            <person name="Zheng Y."/>
            <person name="Sakai Y."/>
            <person name="Abe K."/>
            <person name="Yokota A."/>
            <person name="Yabe S."/>
        </authorList>
    </citation>
    <scope>NUCLEOTIDE SEQUENCE [LARGE SCALE GENOMIC DNA]</scope>
    <source>
        <strain evidence="2 3">Uno17</strain>
    </source>
</reference>
<organism evidence="2 3">
    <name type="scientific">Dictyobacter arantiisoli</name>
    <dbReference type="NCBI Taxonomy" id="2014874"/>
    <lineage>
        <taxon>Bacteria</taxon>
        <taxon>Bacillati</taxon>
        <taxon>Chloroflexota</taxon>
        <taxon>Ktedonobacteria</taxon>
        <taxon>Ktedonobacterales</taxon>
        <taxon>Dictyobacteraceae</taxon>
        <taxon>Dictyobacter</taxon>
    </lineage>
</organism>
<comment type="caution">
    <text evidence="2">The sequence shown here is derived from an EMBL/GenBank/DDBJ whole genome shotgun (WGS) entry which is preliminary data.</text>
</comment>
<evidence type="ECO:0000256" key="1">
    <source>
        <dbReference type="SAM" id="Phobius"/>
    </source>
</evidence>
<evidence type="ECO:0000313" key="2">
    <source>
        <dbReference type="EMBL" id="GCF11931.1"/>
    </source>
</evidence>
<dbReference type="Proteomes" id="UP000322530">
    <property type="component" value="Unassembled WGS sequence"/>
</dbReference>
<protein>
    <recommendedName>
        <fullName evidence="4">DUF2182 domain-containing protein</fullName>
    </recommendedName>
</protein>
<dbReference type="EMBL" id="BIXY01000175">
    <property type="protein sequence ID" value="GCF11931.1"/>
    <property type="molecule type" value="Genomic_DNA"/>
</dbReference>
<keyword evidence="1" id="KW-0812">Transmembrane</keyword>
<feature type="transmembrane region" description="Helical" evidence="1">
    <location>
        <begin position="52"/>
        <end position="78"/>
    </location>
</feature>